<sequence>MINLSSLKAEAFQVGFALASMALYNLSKLQKMTVNELSPVWDP</sequence>
<dbReference type="EMBL" id="CP003607">
    <property type="protein sequence ID" value="AFY83297.1"/>
    <property type="molecule type" value="Genomic_DNA"/>
</dbReference>
<protein>
    <submittedName>
        <fullName evidence="1">Uncharacterized protein</fullName>
    </submittedName>
</protein>
<dbReference type="KEGG" id="oac:Oscil6304_3737"/>
<accession>K9TKC8</accession>
<dbReference type="InParanoid" id="K9TKC8"/>
<dbReference type="HOGENOM" id="CLU_3236909_0_0_3"/>
<proteinExistence type="predicted"/>
<dbReference type="AlphaFoldDB" id="K9TKC8"/>
<dbReference type="STRING" id="56110.Oscil6304_3737"/>
<evidence type="ECO:0000313" key="2">
    <source>
        <dbReference type="Proteomes" id="UP000010367"/>
    </source>
</evidence>
<evidence type="ECO:0000313" key="1">
    <source>
        <dbReference type="EMBL" id="AFY83297.1"/>
    </source>
</evidence>
<name>K9TKC8_9CYAN</name>
<organism evidence="1 2">
    <name type="scientific">Oscillatoria acuminata PCC 6304</name>
    <dbReference type="NCBI Taxonomy" id="56110"/>
    <lineage>
        <taxon>Bacteria</taxon>
        <taxon>Bacillati</taxon>
        <taxon>Cyanobacteriota</taxon>
        <taxon>Cyanophyceae</taxon>
        <taxon>Oscillatoriophycideae</taxon>
        <taxon>Oscillatoriales</taxon>
        <taxon>Oscillatoriaceae</taxon>
        <taxon>Oscillatoria</taxon>
    </lineage>
</organism>
<gene>
    <name evidence="1" type="ORF">Oscil6304_3737</name>
</gene>
<reference evidence="1 2" key="1">
    <citation type="submission" date="2012-06" db="EMBL/GenBank/DDBJ databases">
        <title>Finished chromosome of genome of Oscillatoria acuminata PCC 6304.</title>
        <authorList>
            <consortium name="US DOE Joint Genome Institute"/>
            <person name="Gugger M."/>
            <person name="Coursin T."/>
            <person name="Rippka R."/>
            <person name="Tandeau De Marsac N."/>
            <person name="Huntemann M."/>
            <person name="Wei C.-L."/>
            <person name="Han J."/>
            <person name="Detter J.C."/>
            <person name="Han C."/>
            <person name="Tapia R."/>
            <person name="Davenport K."/>
            <person name="Daligault H."/>
            <person name="Erkkila T."/>
            <person name="Gu W."/>
            <person name="Munk A.C.C."/>
            <person name="Teshima H."/>
            <person name="Xu Y."/>
            <person name="Chain P."/>
            <person name="Chen A."/>
            <person name="Krypides N."/>
            <person name="Mavromatis K."/>
            <person name="Markowitz V."/>
            <person name="Szeto E."/>
            <person name="Ivanova N."/>
            <person name="Mikhailova N."/>
            <person name="Ovchinnikova G."/>
            <person name="Pagani I."/>
            <person name="Pati A."/>
            <person name="Goodwin L."/>
            <person name="Peters L."/>
            <person name="Pitluck S."/>
            <person name="Woyke T."/>
            <person name="Kerfeld C."/>
        </authorList>
    </citation>
    <scope>NUCLEOTIDE SEQUENCE [LARGE SCALE GENOMIC DNA]</scope>
    <source>
        <strain evidence="1 2">PCC 6304</strain>
    </source>
</reference>
<dbReference type="Proteomes" id="UP000010367">
    <property type="component" value="Chromosome"/>
</dbReference>
<keyword evidence="2" id="KW-1185">Reference proteome</keyword>